<protein>
    <recommendedName>
        <fullName evidence="4">Gustatory receptor</fullName>
    </recommendedName>
</protein>
<feature type="transmembrane region" description="Helical" evidence="1">
    <location>
        <begin position="283"/>
        <end position="302"/>
    </location>
</feature>
<evidence type="ECO:0000256" key="1">
    <source>
        <dbReference type="SAM" id="Phobius"/>
    </source>
</evidence>
<organism evidence="2 3">
    <name type="scientific">Leptidea sinapis</name>
    <dbReference type="NCBI Taxonomy" id="189913"/>
    <lineage>
        <taxon>Eukaryota</taxon>
        <taxon>Metazoa</taxon>
        <taxon>Ecdysozoa</taxon>
        <taxon>Arthropoda</taxon>
        <taxon>Hexapoda</taxon>
        <taxon>Insecta</taxon>
        <taxon>Pterygota</taxon>
        <taxon>Neoptera</taxon>
        <taxon>Endopterygota</taxon>
        <taxon>Lepidoptera</taxon>
        <taxon>Glossata</taxon>
        <taxon>Ditrysia</taxon>
        <taxon>Papilionoidea</taxon>
        <taxon>Pieridae</taxon>
        <taxon>Dismorphiinae</taxon>
        <taxon>Leptidea</taxon>
    </lineage>
</organism>
<evidence type="ECO:0000313" key="3">
    <source>
        <dbReference type="Proteomes" id="UP000324832"/>
    </source>
</evidence>
<keyword evidence="1" id="KW-0812">Transmembrane</keyword>
<feature type="transmembrane region" description="Helical" evidence="1">
    <location>
        <begin position="70"/>
        <end position="88"/>
    </location>
</feature>
<sequence length="368" mass="43498">MNRISFVRKLKQFLTLENFMNIQLLFGFYRKFHSTKWNVMGHFYCIAYFISLSSIAVYCLIFIANSYNKIPMVLHLVTFIVLTIFSLLTKRQYLLIYVSRLKSFDKIVNYKSVNFDPYFSFGIYFLLIFNLVTDAMFYCLSSINVITAIVMVILKTSNIFTIAPSVLIFNLFRNRMKFIRYKLGKINENHFTTDEKCHTIKKFMLVYKYLLDNFRQVSNHIKFTVNNATCSDQLYSFRISNSSTYSTLRCNTILIDTSSKIHNMEDFSTRYESNDGFHKPFNWIYYCFNFILLLASSTIVTTSGEYNVHRHNSTYSTLRCNTILIDTSSKIHNMEDSSTRYEFNDGFHKPFNWIYYCFNFILLLAGST</sequence>
<feature type="transmembrane region" description="Helical" evidence="1">
    <location>
        <begin position="41"/>
        <end position="64"/>
    </location>
</feature>
<dbReference type="AlphaFoldDB" id="A0A5E4QJD3"/>
<feature type="transmembrane region" description="Helical" evidence="1">
    <location>
        <begin position="121"/>
        <end position="143"/>
    </location>
</feature>
<keyword evidence="1" id="KW-0472">Membrane</keyword>
<evidence type="ECO:0000313" key="2">
    <source>
        <dbReference type="EMBL" id="VVC98390.1"/>
    </source>
</evidence>
<keyword evidence="3" id="KW-1185">Reference proteome</keyword>
<keyword evidence="1" id="KW-1133">Transmembrane helix</keyword>
<gene>
    <name evidence="2" type="ORF">LSINAPIS_LOCUS9476</name>
</gene>
<evidence type="ECO:0008006" key="4">
    <source>
        <dbReference type="Google" id="ProtNLM"/>
    </source>
</evidence>
<feature type="transmembrane region" description="Helical" evidence="1">
    <location>
        <begin position="149"/>
        <end position="172"/>
    </location>
</feature>
<proteinExistence type="predicted"/>
<name>A0A5E4QJD3_9NEOP</name>
<reference evidence="2 3" key="1">
    <citation type="submission" date="2017-07" db="EMBL/GenBank/DDBJ databases">
        <authorList>
            <person name="Talla V."/>
            <person name="Backstrom N."/>
        </authorList>
    </citation>
    <scope>NUCLEOTIDE SEQUENCE [LARGE SCALE GENOMIC DNA]</scope>
</reference>
<feature type="non-terminal residue" evidence="2">
    <location>
        <position position="368"/>
    </location>
</feature>
<accession>A0A5E4QJD3</accession>
<dbReference type="Proteomes" id="UP000324832">
    <property type="component" value="Unassembled WGS sequence"/>
</dbReference>
<dbReference type="EMBL" id="FZQP02003523">
    <property type="protein sequence ID" value="VVC98390.1"/>
    <property type="molecule type" value="Genomic_DNA"/>
</dbReference>
<feature type="transmembrane region" description="Helical" evidence="1">
    <location>
        <begin position="350"/>
        <end position="367"/>
    </location>
</feature>